<dbReference type="Pfam" id="PF13408">
    <property type="entry name" value="Zn_ribbon_recom"/>
    <property type="match status" value="1"/>
</dbReference>
<keyword evidence="2" id="KW-0614">Plasmid</keyword>
<reference evidence="2 3" key="1">
    <citation type="submission" date="2019-07" db="EMBL/GenBank/DDBJ databases">
        <title>Litoreibacter alkalisoli sp. nov., isolated from saline-alkaline soil.</title>
        <authorList>
            <person name="Wang S."/>
            <person name="Xu L."/>
            <person name="Xing Y.-T."/>
            <person name="Sun J.-Q."/>
        </authorList>
    </citation>
    <scope>NUCLEOTIDE SEQUENCE [LARGE SCALE GENOMIC DNA]</scope>
    <source>
        <strain evidence="2 3">LN3S51</strain>
        <plasmid evidence="2 3">unnamed3</plasmid>
    </source>
</reference>
<gene>
    <name evidence="2" type="ORF">FPZ52_15890</name>
</gene>
<name>A0A5B8ICH9_9RHOB</name>
<dbReference type="InterPro" id="IPR025827">
    <property type="entry name" value="Zn_ribbon_recom_dom"/>
</dbReference>
<proteinExistence type="predicted"/>
<accession>A0A5B8ICH9</accession>
<protein>
    <recommendedName>
        <fullName evidence="1">Recombinase zinc beta ribbon domain-containing protein</fullName>
    </recommendedName>
</protein>
<sequence>MNPAGVQDGGLRPERARSPTYLLSGLIKCGCCGATYTLINKTRYGCSAVRDKGSGGGRIADINDRVQRRQFSERAAAAQ</sequence>
<dbReference type="Proteomes" id="UP000318483">
    <property type="component" value="Plasmid unnamed3"/>
</dbReference>
<dbReference type="AlphaFoldDB" id="A0A5B8ICH9"/>
<keyword evidence="3" id="KW-1185">Reference proteome</keyword>
<dbReference type="OrthoDB" id="7277848at2"/>
<evidence type="ECO:0000313" key="2">
    <source>
        <dbReference type="EMBL" id="QDY71296.1"/>
    </source>
</evidence>
<evidence type="ECO:0000313" key="3">
    <source>
        <dbReference type="Proteomes" id="UP000318483"/>
    </source>
</evidence>
<geneLocation type="plasmid" evidence="2 3">
    <name>unnamed3</name>
</geneLocation>
<organism evidence="2 3">
    <name type="scientific">Qingshengfaniella alkalisoli</name>
    <dbReference type="NCBI Taxonomy" id="2599296"/>
    <lineage>
        <taxon>Bacteria</taxon>
        <taxon>Pseudomonadati</taxon>
        <taxon>Pseudomonadota</taxon>
        <taxon>Alphaproteobacteria</taxon>
        <taxon>Rhodobacterales</taxon>
        <taxon>Paracoccaceae</taxon>
        <taxon>Qingshengfaniella</taxon>
    </lineage>
</organism>
<dbReference type="EMBL" id="CP042264">
    <property type="protein sequence ID" value="QDY71296.1"/>
    <property type="molecule type" value="Genomic_DNA"/>
</dbReference>
<feature type="domain" description="Recombinase zinc beta ribbon" evidence="1">
    <location>
        <begin position="22"/>
        <end position="54"/>
    </location>
</feature>
<evidence type="ECO:0000259" key="1">
    <source>
        <dbReference type="Pfam" id="PF13408"/>
    </source>
</evidence>
<dbReference type="KEGG" id="lit:FPZ52_15890"/>